<evidence type="ECO:0000256" key="1">
    <source>
        <dbReference type="ARBA" id="ARBA00004477"/>
    </source>
</evidence>
<evidence type="ECO:0000313" key="10">
    <source>
        <dbReference type="Proteomes" id="UP000887575"/>
    </source>
</evidence>
<name>A0AAF3F0R3_9BILA</name>
<evidence type="ECO:0000256" key="9">
    <source>
        <dbReference type="RuleBase" id="RU368033"/>
    </source>
</evidence>
<comment type="similarity">
    <text evidence="2 9">Belongs to the SPCS2 family.</text>
</comment>
<evidence type="ECO:0000256" key="5">
    <source>
        <dbReference type="ARBA" id="ARBA00022824"/>
    </source>
</evidence>
<evidence type="ECO:0000256" key="7">
    <source>
        <dbReference type="ARBA" id="ARBA00023136"/>
    </source>
</evidence>
<evidence type="ECO:0000256" key="2">
    <source>
        <dbReference type="ARBA" id="ARBA00007324"/>
    </source>
</evidence>
<evidence type="ECO:0000256" key="4">
    <source>
        <dbReference type="ARBA" id="ARBA00022692"/>
    </source>
</evidence>
<comment type="subcellular location">
    <subcellularLocation>
        <location evidence="1 9">Endoplasmic reticulum membrane</location>
        <topology evidence="1 9">Multi-pass membrane protein</topology>
    </subcellularLocation>
</comment>
<keyword evidence="7 9" id="KW-0472">Membrane</keyword>
<evidence type="ECO:0000256" key="3">
    <source>
        <dbReference type="ARBA" id="ARBA00017057"/>
    </source>
</evidence>
<feature type="transmembrane region" description="Helical" evidence="9">
    <location>
        <begin position="72"/>
        <end position="93"/>
    </location>
</feature>
<dbReference type="PANTHER" id="PTHR13085">
    <property type="entry name" value="MICROSOMAL SIGNAL PEPTIDASE 25 KDA SUBUNIT"/>
    <property type="match status" value="1"/>
</dbReference>
<keyword evidence="4 9" id="KW-0812">Transmembrane</keyword>
<comment type="function">
    <text evidence="8 9">Component of the signal peptidase complex (SPC) which catalyzes the cleavage of N-terminal signal sequences from nascent proteins as they are translocated into the lumen of the endoplasmic reticulum. Enhances the enzymatic activity of SPC and facilitates the interactions between different components of the translocation site.</text>
</comment>
<dbReference type="InterPro" id="IPR009582">
    <property type="entry name" value="Spc2/SPCS2"/>
</dbReference>
<dbReference type="AlphaFoldDB" id="A0AAF3F0R3"/>
<keyword evidence="5 9" id="KW-0256">Endoplasmic reticulum</keyword>
<dbReference type="Proteomes" id="UP000887575">
    <property type="component" value="Unassembled WGS sequence"/>
</dbReference>
<sequence length="180" mass="21056">MPEEGKVIRINKWDQVTVRNSLDDTVKEILNKKIGWNEYHSLFDGRLLISFIAVCFSSFAAAWHYIVSFEEVKPVLIVCSVGYFVTVGILQLYQWYVEKGCFYQAIENDGKVKRSWKWSSEMKSYDDKYMLTASYSQDNRFAQGNNTKSISAYITEDGEIVKRLLEVEIEKLYKDLLRNE</sequence>
<keyword evidence="10" id="KW-1185">Reference proteome</keyword>
<reference evidence="11" key="1">
    <citation type="submission" date="2024-02" db="UniProtKB">
        <authorList>
            <consortium name="WormBaseParasite"/>
        </authorList>
    </citation>
    <scope>IDENTIFICATION</scope>
</reference>
<dbReference type="Pfam" id="PF06703">
    <property type="entry name" value="SPC25"/>
    <property type="match status" value="1"/>
</dbReference>
<organism evidence="10 11">
    <name type="scientific">Mesorhabditis belari</name>
    <dbReference type="NCBI Taxonomy" id="2138241"/>
    <lineage>
        <taxon>Eukaryota</taxon>
        <taxon>Metazoa</taxon>
        <taxon>Ecdysozoa</taxon>
        <taxon>Nematoda</taxon>
        <taxon>Chromadorea</taxon>
        <taxon>Rhabditida</taxon>
        <taxon>Rhabditina</taxon>
        <taxon>Rhabditomorpha</taxon>
        <taxon>Rhabditoidea</taxon>
        <taxon>Rhabditidae</taxon>
        <taxon>Mesorhabditinae</taxon>
        <taxon>Mesorhabditis</taxon>
    </lineage>
</organism>
<dbReference type="WBParaSite" id="MBELARI_LOCUS19470">
    <property type="protein sequence ID" value="MBELARI_LOCUS19470"/>
    <property type="gene ID" value="MBELARI_LOCUS19470"/>
</dbReference>
<proteinExistence type="inferred from homology"/>
<protein>
    <recommendedName>
        <fullName evidence="3 9">Signal peptidase complex subunit 2</fullName>
    </recommendedName>
</protein>
<dbReference type="GO" id="GO:0006465">
    <property type="term" value="P:signal peptide processing"/>
    <property type="evidence" value="ECO:0007669"/>
    <property type="project" value="UniProtKB-UniRule"/>
</dbReference>
<evidence type="ECO:0000256" key="8">
    <source>
        <dbReference type="ARBA" id="ARBA00045608"/>
    </source>
</evidence>
<evidence type="ECO:0000313" key="11">
    <source>
        <dbReference type="WBParaSite" id="MBELARI_LOCUS19470"/>
    </source>
</evidence>
<dbReference type="GO" id="GO:0008233">
    <property type="term" value="F:peptidase activity"/>
    <property type="evidence" value="ECO:0007669"/>
    <property type="project" value="UniProtKB-UniRule"/>
</dbReference>
<dbReference type="GO" id="GO:0045047">
    <property type="term" value="P:protein targeting to ER"/>
    <property type="evidence" value="ECO:0007669"/>
    <property type="project" value="TreeGrafter"/>
</dbReference>
<dbReference type="PANTHER" id="PTHR13085:SF0">
    <property type="entry name" value="SIGNAL PEPTIDASE COMPLEX SUBUNIT 2"/>
    <property type="match status" value="1"/>
</dbReference>
<keyword evidence="6 9" id="KW-1133">Transmembrane helix</keyword>
<feature type="transmembrane region" description="Helical" evidence="9">
    <location>
        <begin position="47"/>
        <end position="66"/>
    </location>
</feature>
<dbReference type="GO" id="GO:0005787">
    <property type="term" value="C:signal peptidase complex"/>
    <property type="evidence" value="ECO:0007669"/>
    <property type="project" value="UniProtKB-UniRule"/>
</dbReference>
<accession>A0AAF3F0R3</accession>
<evidence type="ECO:0000256" key="6">
    <source>
        <dbReference type="ARBA" id="ARBA00022989"/>
    </source>
</evidence>